<keyword evidence="3 6" id="KW-0378">Hydrolase</keyword>
<evidence type="ECO:0000259" key="5">
    <source>
        <dbReference type="PROSITE" id="PS51935"/>
    </source>
</evidence>
<name>A0A3N5B2P5_9THEO</name>
<dbReference type="SUPFAM" id="SSF54001">
    <property type="entry name" value="Cysteine proteinases"/>
    <property type="match status" value="1"/>
</dbReference>
<accession>A0A3N5B2P5</accession>
<feature type="domain" description="NlpC/P60" evidence="5">
    <location>
        <begin position="131"/>
        <end position="252"/>
    </location>
</feature>
<comment type="similarity">
    <text evidence="1">Belongs to the peptidase C40 family.</text>
</comment>
<evidence type="ECO:0000256" key="4">
    <source>
        <dbReference type="ARBA" id="ARBA00022807"/>
    </source>
</evidence>
<gene>
    <name evidence="6" type="ORF">EDD75_0675</name>
</gene>
<evidence type="ECO:0000256" key="1">
    <source>
        <dbReference type="ARBA" id="ARBA00007074"/>
    </source>
</evidence>
<dbReference type="EMBL" id="RKRE01000001">
    <property type="protein sequence ID" value="RPF49850.1"/>
    <property type="molecule type" value="Genomic_DNA"/>
</dbReference>
<keyword evidence="7" id="KW-1185">Reference proteome</keyword>
<evidence type="ECO:0000256" key="3">
    <source>
        <dbReference type="ARBA" id="ARBA00022801"/>
    </source>
</evidence>
<dbReference type="Pfam" id="PF00877">
    <property type="entry name" value="NLPC_P60"/>
    <property type="match status" value="1"/>
</dbReference>
<keyword evidence="2" id="KW-0645">Protease</keyword>
<dbReference type="Gene3D" id="3.90.1720.10">
    <property type="entry name" value="endopeptidase domain like (from Nostoc punctiforme)"/>
    <property type="match status" value="1"/>
</dbReference>
<dbReference type="GO" id="GO:0006508">
    <property type="term" value="P:proteolysis"/>
    <property type="evidence" value="ECO:0007669"/>
    <property type="project" value="UniProtKB-KW"/>
</dbReference>
<keyword evidence="4" id="KW-0788">Thiol protease</keyword>
<dbReference type="PROSITE" id="PS51935">
    <property type="entry name" value="NLPC_P60"/>
    <property type="match status" value="1"/>
</dbReference>
<dbReference type="PANTHER" id="PTHR47053">
    <property type="entry name" value="MUREIN DD-ENDOPEPTIDASE MEPH-RELATED"/>
    <property type="match status" value="1"/>
</dbReference>
<dbReference type="PANTHER" id="PTHR47053:SF1">
    <property type="entry name" value="MUREIN DD-ENDOPEPTIDASE MEPH-RELATED"/>
    <property type="match status" value="1"/>
</dbReference>
<dbReference type="Proteomes" id="UP000282654">
    <property type="component" value="Unassembled WGS sequence"/>
</dbReference>
<comment type="caution">
    <text evidence="6">The sequence shown here is derived from an EMBL/GenBank/DDBJ whole genome shotgun (WGS) entry which is preliminary data.</text>
</comment>
<dbReference type="GO" id="GO:0008234">
    <property type="term" value="F:cysteine-type peptidase activity"/>
    <property type="evidence" value="ECO:0007669"/>
    <property type="project" value="UniProtKB-KW"/>
</dbReference>
<proteinExistence type="inferred from homology"/>
<organism evidence="6 7">
    <name type="scientific">Thermodesulfitimonas autotrophica</name>
    <dbReference type="NCBI Taxonomy" id="1894989"/>
    <lineage>
        <taxon>Bacteria</taxon>
        <taxon>Bacillati</taxon>
        <taxon>Bacillota</taxon>
        <taxon>Clostridia</taxon>
        <taxon>Thermoanaerobacterales</taxon>
        <taxon>Thermoanaerobacteraceae</taxon>
        <taxon>Thermodesulfitimonas</taxon>
    </lineage>
</organism>
<dbReference type="InterPro" id="IPR041382">
    <property type="entry name" value="SH3_16"/>
</dbReference>
<dbReference type="InterPro" id="IPR051202">
    <property type="entry name" value="Peptidase_C40"/>
</dbReference>
<evidence type="ECO:0000256" key="2">
    <source>
        <dbReference type="ARBA" id="ARBA00022670"/>
    </source>
</evidence>
<dbReference type="Gene3D" id="2.30.30.40">
    <property type="entry name" value="SH3 Domains"/>
    <property type="match status" value="1"/>
</dbReference>
<dbReference type="InterPro" id="IPR038765">
    <property type="entry name" value="Papain-like_cys_pep_sf"/>
</dbReference>
<dbReference type="Pfam" id="PF18348">
    <property type="entry name" value="SH3_16"/>
    <property type="match status" value="1"/>
</dbReference>
<protein>
    <submittedName>
        <fullName evidence="6">Cell wall-associated NlpC family hydrolase</fullName>
    </submittedName>
</protein>
<dbReference type="AlphaFoldDB" id="A0A3N5B2P5"/>
<sequence>MRLMAAALPVVGVHEEPLTGSPLVTQALFGDCVVLLAAVQGWCRVITSDGSCGWVRRDELRKVERVRGRRVRVSALQAALETAAGKITLYLGAELTVLGEEADRWRVASADGTRGTISKEAVRPADIVKKGAVGIGIVTTARLFLGVPYLWGGMTVRGIDCSGLTYIAYLGHGYRLARDAEDQYRAGLSVGPEELAPGDLLFFSTTTPGPSHVGIYAGGGTFINARSRSGVCFSSLADPYFRERFLGARRYI</sequence>
<reference evidence="6 7" key="1">
    <citation type="submission" date="2018-11" db="EMBL/GenBank/DDBJ databases">
        <title>Genomic Encyclopedia of Type Strains, Phase IV (KMG-IV): sequencing the most valuable type-strain genomes for metagenomic binning, comparative biology and taxonomic classification.</title>
        <authorList>
            <person name="Goeker M."/>
        </authorList>
    </citation>
    <scope>NUCLEOTIDE SEQUENCE [LARGE SCALE GENOMIC DNA]</scope>
    <source>
        <strain evidence="6 7">DSM 102936</strain>
    </source>
</reference>
<evidence type="ECO:0000313" key="6">
    <source>
        <dbReference type="EMBL" id="RPF49850.1"/>
    </source>
</evidence>
<evidence type="ECO:0000313" key="7">
    <source>
        <dbReference type="Proteomes" id="UP000282654"/>
    </source>
</evidence>
<dbReference type="InterPro" id="IPR000064">
    <property type="entry name" value="NLP_P60_dom"/>
</dbReference>